<dbReference type="GO" id="GO:0008198">
    <property type="term" value="F:ferrous iron binding"/>
    <property type="evidence" value="ECO:0007669"/>
    <property type="project" value="InterPro"/>
</dbReference>
<keyword evidence="3" id="KW-1185">Reference proteome</keyword>
<dbReference type="EMBL" id="NIOJ01000001">
    <property type="protein sequence ID" value="PNU01592.1"/>
    <property type="molecule type" value="Genomic_DNA"/>
</dbReference>
<evidence type="ECO:0000313" key="3">
    <source>
        <dbReference type="Proteomes" id="UP000236151"/>
    </source>
</evidence>
<dbReference type="CDD" id="cd07951">
    <property type="entry name" value="ED_3B_N_AMMECR1"/>
    <property type="match status" value="1"/>
</dbReference>
<dbReference type="SUPFAM" id="SSF143447">
    <property type="entry name" value="AMMECR1-like"/>
    <property type="match status" value="1"/>
</dbReference>
<dbReference type="InterPro" id="IPR027623">
    <property type="entry name" value="AmmeMemoSam_A"/>
</dbReference>
<dbReference type="Pfam" id="PF01871">
    <property type="entry name" value="AMMECR1"/>
    <property type="match status" value="1"/>
</dbReference>
<dbReference type="NCBIfam" id="TIGR00296">
    <property type="entry name" value="TIGR00296 family protein"/>
    <property type="match status" value="1"/>
</dbReference>
<dbReference type="Gene3D" id="3.30.700.20">
    <property type="entry name" value="Hypothetical protein ph0010, domain 1"/>
    <property type="match status" value="1"/>
</dbReference>
<dbReference type="RefSeq" id="WP_103079821.1">
    <property type="nucleotide sequence ID" value="NZ_CP021850.1"/>
</dbReference>
<comment type="caution">
    <text evidence="2">The sequence shown here is derived from an EMBL/GenBank/DDBJ whole genome shotgun (WGS) entry which is preliminary data.</text>
</comment>
<proteinExistence type="predicted"/>
<evidence type="ECO:0000259" key="1">
    <source>
        <dbReference type="PROSITE" id="PS51112"/>
    </source>
</evidence>
<dbReference type="SUPFAM" id="SSF53213">
    <property type="entry name" value="LigB-like"/>
    <property type="match status" value="1"/>
</dbReference>
<dbReference type="Gene3D" id="3.40.830.10">
    <property type="entry name" value="LigB-like"/>
    <property type="match status" value="1"/>
</dbReference>
<organism evidence="2 3">
    <name type="scientific">Clostridium thermosuccinogenes</name>
    <dbReference type="NCBI Taxonomy" id="84032"/>
    <lineage>
        <taxon>Bacteria</taxon>
        <taxon>Bacillati</taxon>
        <taxon>Bacillota</taxon>
        <taxon>Clostridia</taxon>
        <taxon>Eubacteriales</taxon>
        <taxon>Clostridiaceae</taxon>
        <taxon>Clostridium</taxon>
    </lineage>
</organism>
<dbReference type="Gene3D" id="3.30.1490.150">
    <property type="entry name" value="Hypothetical protein ph0010, domain 2"/>
    <property type="match status" value="1"/>
</dbReference>
<dbReference type="InterPro" id="IPR036071">
    <property type="entry name" value="AMMECR1_dom_sf"/>
</dbReference>
<dbReference type="InterPro" id="IPR004183">
    <property type="entry name" value="Xdiol_dOase_suB"/>
</dbReference>
<dbReference type="InterPro" id="IPR002733">
    <property type="entry name" value="AMMECR1_domain"/>
</dbReference>
<dbReference type="InterPro" id="IPR023473">
    <property type="entry name" value="AMMECR1"/>
</dbReference>
<dbReference type="OrthoDB" id="159752at2"/>
<dbReference type="PANTHER" id="PTHR13016">
    <property type="entry name" value="AMMECR1 HOMOLOG"/>
    <property type="match status" value="1"/>
</dbReference>
<dbReference type="PANTHER" id="PTHR13016:SF0">
    <property type="entry name" value="AMME SYNDROME CANDIDATE GENE 1 PROTEIN"/>
    <property type="match status" value="1"/>
</dbReference>
<feature type="domain" description="AMMECR1" evidence="1">
    <location>
        <begin position="296"/>
        <end position="468"/>
    </location>
</feature>
<gene>
    <name evidence="2" type="ORF">CDQ84_00875</name>
</gene>
<dbReference type="InterPro" id="IPR027485">
    <property type="entry name" value="AMMECR1_N"/>
</dbReference>
<name>A0A2K2FNA4_9CLOT</name>
<reference evidence="2 3" key="1">
    <citation type="submission" date="2017-06" db="EMBL/GenBank/DDBJ databases">
        <title>Investigating the central metabolism of Clostridium thermosuccinogenes.</title>
        <authorList>
            <person name="Koendjbiharie J.G."/>
            <person name="van Kranenburg R."/>
        </authorList>
    </citation>
    <scope>NUCLEOTIDE SEQUENCE [LARGE SCALE GENOMIC DNA]</scope>
    <source>
        <strain evidence="2 3">DSM 5806</strain>
    </source>
</reference>
<dbReference type="PROSITE" id="PS51112">
    <property type="entry name" value="AMMECR1"/>
    <property type="match status" value="1"/>
</dbReference>
<dbReference type="NCBIfam" id="TIGR04335">
    <property type="entry name" value="AmmeMemoSam_A"/>
    <property type="match status" value="1"/>
</dbReference>
<protein>
    <submittedName>
        <fullName evidence="2">AMMECR1 domain-containing protein</fullName>
    </submittedName>
</protein>
<dbReference type="GO" id="GO:0016702">
    <property type="term" value="F:oxidoreductase activity, acting on single donors with incorporation of molecular oxygen, incorporation of two atoms of oxygen"/>
    <property type="evidence" value="ECO:0007669"/>
    <property type="project" value="UniProtKB-ARBA"/>
</dbReference>
<evidence type="ECO:0000313" key="2">
    <source>
        <dbReference type="EMBL" id="PNU01592.1"/>
    </source>
</evidence>
<sequence length="468" mass="52447">MSLQGFYLLPHPPIVLPEVGKGEEKKIQKTMDSFHAIGKDISQKAPGTIILITPHGTMFQDVIALSYEDEIAGSMKNFRAPDVSMKLVINKSLTRRIYELASKEDIPSVLVTNSLLKNYKASLYLDHGAMVPLYFINQYYKDYKFIHVTYAPLSDMDLYKFGIIINRAVDESEETAVLIASGDLSHRLREDGPYDYSPFGTKFDTEFLHNLERGDVAGVFGMDKETVINAGECGRRSVAILLGALDGKKFNGSLYSYEGTFGVGYGVMKFNVLSHSTSMLGQLEAIKKAAYEKKQRQTDPYVKLARESLTKYLTEGKKIKELPDYVTDEMKNSRRGVFVSLKKFGELRGCIGTIFPTTGSIAEEIIRNALEAGLNDPRFDEVEKEELPDIDFSVDILTEPEPASKEDLNPKEYGVIVKSNGKTGLLLPDLEGVNTIDEQLSIACRKAGIRPNEEYSIQRFKVIRHKED</sequence>
<dbReference type="Pfam" id="PF02900">
    <property type="entry name" value="LigB"/>
    <property type="match status" value="1"/>
</dbReference>
<dbReference type="AlphaFoldDB" id="A0A2K2FNA4"/>
<accession>A0A2K2FNA4</accession>
<dbReference type="KEGG" id="cthd:CDO33_16865"/>
<dbReference type="Proteomes" id="UP000236151">
    <property type="component" value="Unassembled WGS sequence"/>
</dbReference>